<organism evidence="4 5">
    <name type="scientific">Terribacillus aidingensis</name>
    <dbReference type="NCBI Taxonomy" id="586416"/>
    <lineage>
        <taxon>Bacteria</taxon>
        <taxon>Bacillati</taxon>
        <taxon>Bacillota</taxon>
        <taxon>Bacilli</taxon>
        <taxon>Bacillales</taxon>
        <taxon>Bacillaceae</taxon>
        <taxon>Terribacillus</taxon>
    </lineage>
</organism>
<dbReference type="InterPro" id="IPR009988">
    <property type="entry name" value="DUF1510"/>
</dbReference>
<dbReference type="Pfam" id="PF07423">
    <property type="entry name" value="DUF1510"/>
    <property type="match status" value="1"/>
</dbReference>
<dbReference type="AlphaFoldDB" id="A0A285NTG0"/>
<keyword evidence="2" id="KW-1133">Transmembrane helix</keyword>
<feature type="domain" description="DUF1510" evidence="3">
    <location>
        <begin position="113"/>
        <end position="205"/>
    </location>
</feature>
<feature type="compositionally biased region" description="Polar residues" evidence="1">
    <location>
        <begin position="61"/>
        <end position="73"/>
    </location>
</feature>
<accession>A0A285NTG0</accession>
<evidence type="ECO:0000313" key="4">
    <source>
        <dbReference type="EMBL" id="SNZ11156.1"/>
    </source>
</evidence>
<dbReference type="EMBL" id="OBEK01000002">
    <property type="protein sequence ID" value="SNZ11156.1"/>
    <property type="molecule type" value="Genomic_DNA"/>
</dbReference>
<proteinExistence type="predicted"/>
<evidence type="ECO:0000256" key="1">
    <source>
        <dbReference type="SAM" id="MobiDB-lite"/>
    </source>
</evidence>
<evidence type="ECO:0000313" key="5">
    <source>
        <dbReference type="Proteomes" id="UP000219356"/>
    </source>
</evidence>
<keyword evidence="2" id="KW-0472">Membrane</keyword>
<keyword evidence="5" id="KW-1185">Reference proteome</keyword>
<evidence type="ECO:0000259" key="3">
    <source>
        <dbReference type="Pfam" id="PF07423"/>
    </source>
</evidence>
<reference evidence="5" key="1">
    <citation type="submission" date="2017-09" db="EMBL/GenBank/DDBJ databases">
        <authorList>
            <person name="Varghese N."/>
            <person name="Submissions S."/>
        </authorList>
    </citation>
    <scope>NUCLEOTIDE SEQUENCE [LARGE SCALE GENOMIC DNA]</scope>
    <source>
        <strain evidence="5">CGMCC 1.8913</strain>
    </source>
</reference>
<protein>
    <recommendedName>
        <fullName evidence="3">DUF1510 domain-containing protein</fullName>
    </recommendedName>
</protein>
<keyword evidence="2" id="KW-0812">Transmembrane</keyword>
<dbReference type="Proteomes" id="UP000219356">
    <property type="component" value="Unassembled WGS sequence"/>
</dbReference>
<dbReference type="RefSeq" id="WP_179636939.1">
    <property type="nucleotide sequence ID" value="NZ_OBEK01000002.1"/>
</dbReference>
<evidence type="ECO:0000256" key="2">
    <source>
        <dbReference type="SAM" id="Phobius"/>
    </source>
</evidence>
<feature type="compositionally biased region" description="Basic and acidic residues" evidence="1">
    <location>
        <begin position="94"/>
        <end position="118"/>
    </location>
</feature>
<sequence length="214" mass="23633">MADENKDYSRLNNRNQRRKPKKWLSLVLALVGAAVVVVLLIAVLNNKPTASNETADDDQNKQTIADQVSGNSASDDENKEQSDEEKKEEEDKEEKDSKKEEVEPSDDNVKEAYKKDWEPIGTEQSGAHTTTFQKGTTDWNEILQAVGGAVGLDPATMTPWAIENNGNGGNDILATISGPGSDETFRVYASWVDGDGWKVTKVEVLKENDKKNSY</sequence>
<name>A0A285NTG0_9BACI</name>
<gene>
    <name evidence="4" type="ORF">SAMN05421503_1967</name>
</gene>
<feature type="transmembrane region" description="Helical" evidence="2">
    <location>
        <begin position="23"/>
        <end position="44"/>
    </location>
</feature>
<feature type="region of interest" description="Disordered" evidence="1">
    <location>
        <begin position="49"/>
        <end position="128"/>
    </location>
</feature>